<feature type="chain" id="PRO_5037623425" description="DUF3558 domain-containing protein" evidence="1">
    <location>
        <begin position="25"/>
        <end position="162"/>
    </location>
</feature>
<keyword evidence="1" id="KW-0732">Signal</keyword>
<dbReference type="AlphaFoldDB" id="A0A941D0L3"/>
<comment type="caution">
    <text evidence="2">The sequence shown here is derived from an EMBL/GenBank/DDBJ whole genome shotgun (WGS) entry which is preliminary data.</text>
</comment>
<sequence>MQRNLRGLGLAALLTAPLATAAHAQPPVPASCLALKSGAEAALGTHSTAALAAVSYPGQADAPGCLITFTGTGAVFGASFQAVAAKLDTMMQGRGWTSDPNAEADGPTGTALGYHKTGQAVAVSVDYATAKGVCREDAPVASCHPTPTQMKYTITLGLTPAS</sequence>
<accession>A0A941D0L3</accession>
<dbReference type="Proteomes" id="UP000622580">
    <property type="component" value="Unassembled WGS sequence"/>
</dbReference>
<evidence type="ECO:0008006" key="4">
    <source>
        <dbReference type="Google" id="ProtNLM"/>
    </source>
</evidence>
<gene>
    <name evidence="2" type="ORF">JKL49_11515</name>
</gene>
<name>A0A941D0L3_9CAUL</name>
<proteinExistence type="predicted"/>
<keyword evidence="3" id="KW-1185">Reference proteome</keyword>
<dbReference type="EMBL" id="JAGSGD010000001">
    <property type="protein sequence ID" value="MBR7620016.1"/>
    <property type="molecule type" value="Genomic_DNA"/>
</dbReference>
<feature type="signal peptide" evidence="1">
    <location>
        <begin position="1"/>
        <end position="24"/>
    </location>
</feature>
<evidence type="ECO:0000256" key="1">
    <source>
        <dbReference type="SAM" id="SignalP"/>
    </source>
</evidence>
<reference evidence="2" key="1">
    <citation type="submission" date="2021-04" db="EMBL/GenBank/DDBJ databases">
        <title>Draft genome assembly of strain Phenylobacterium sp. 20VBR1 using MiniION and Illumina platforms.</title>
        <authorList>
            <person name="Thomas F.A."/>
            <person name="Krishnan K.P."/>
            <person name="Sinha R.K."/>
        </authorList>
    </citation>
    <scope>NUCLEOTIDE SEQUENCE</scope>
    <source>
        <strain evidence="2">20VBR1</strain>
    </source>
</reference>
<evidence type="ECO:0000313" key="3">
    <source>
        <dbReference type="Proteomes" id="UP000622580"/>
    </source>
</evidence>
<organism evidence="2 3">
    <name type="scientific">Phenylobacterium glaciei</name>
    <dbReference type="NCBI Taxonomy" id="2803784"/>
    <lineage>
        <taxon>Bacteria</taxon>
        <taxon>Pseudomonadati</taxon>
        <taxon>Pseudomonadota</taxon>
        <taxon>Alphaproteobacteria</taxon>
        <taxon>Caulobacterales</taxon>
        <taxon>Caulobacteraceae</taxon>
        <taxon>Phenylobacterium</taxon>
    </lineage>
</organism>
<dbReference type="RefSeq" id="WP_215340704.1">
    <property type="nucleotide sequence ID" value="NZ_JAGSGD010000001.1"/>
</dbReference>
<protein>
    <recommendedName>
        <fullName evidence="4">DUF3558 domain-containing protein</fullName>
    </recommendedName>
</protein>
<evidence type="ECO:0000313" key="2">
    <source>
        <dbReference type="EMBL" id="MBR7620016.1"/>
    </source>
</evidence>